<organism evidence="3 4">
    <name type="scientific">Flaviaesturariibacter flavus</name>
    <dbReference type="NCBI Taxonomy" id="2502780"/>
    <lineage>
        <taxon>Bacteria</taxon>
        <taxon>Pseudomonadati</taxon>
        <taxon>Bacteroidota</taxon>
        <taxon>Chitinophagia</taxon>
        <taxon>Chitinophagales</taxon>
        <taxon>Chitinophagaceae</taxon>
        <taxon>Flaviaestuariibacter</taxon>
    </lineage>
</organism>
<dbReference type="InterPro" id="IPR015659">
    <property type="entry name" value="Proline_oxidase"/>
</dbReference>
<dbReference type="Proteomes" id="UP000295334">
    <property type="component" value="Unassembled WGS sequence"/>
</dbReference>
<protein>
    <submittedName>
        <fullName evidence="3">Proline dehydrogenase</fullName>
    </submittedName>
</protein>
<dbReference type="SUPFAM" id="SSF51730">
    <property type="entry name" value="FAD-linked oxidoreductase"/>
    <property type="match status" value="1"/>
</dbReference>
<dbReference type="GO" id="GO:0004657">
    <property type="term" value="F:proline dehydrogenase activity"/>
    <property type="evidence" value="ECO:0007669"/>
    <property type="project" value="InterPro"/>
</dbReference>
<dbReference type="Gene3D" id="3.20.20.220">
    <property type="match status" value="1"/>
</dbReference>
<dbReference type="PANTHER" id="PTHR13914:SF0">
    <property type="entry name" value="PROLINE DEHYDROGENASE 1, MITOCHONDRIAL"/>
    <property type="match status" value="1"/>
</dbReference>
<comment type="caution">
    <text evidence="3">The sequence shown here is derived from an EMBL/GenBank/DDBJ whole genome shotgun (WGS) entry which is preliminary data.</text>
</comment>
<dbReference type="GO" id="GO:0071949">
    <property type="term" value="F:FAD binding"/>
    <property type="evidence" value="ECO:0007669"/>
    <property type="project" value="TreeGrafter"/>
</dbReference>
<accession>A0A4R1BJM2</accession>
<feature type="domain" description="Proline dehydrogenase" evidence="2">
    <location>
        <begin position="79"/>
        <end position="391"/>
    </location>
</feature>
<keyword evidence="1" id="KW-0560">Oxidoreductase</keyword>
<dbReference type="InterPro" id="IPR002872">
    <property type="entry name" value="Proline_DH_dom"/>
</dbReference>
<dbReference type="RefSeq" id="WP_131447409.1">
    <property type="nucleotide sequence ID" value="NZ_SJZI01000008.1"/>
</dbReference>
<dbReference type="AlphaFoldDB" id="A0A4R1BJM2"/>
<evidence type="ECO:0000259" key="2">
    <source>
        <dbReference type="Pfam" id="PF01619"/>
    </source>
</evidence>
<dbReference type="PANTHER" id="PTHR13914">
    <property type="entry name" value="PROLINE OXIDASE"/>
    <property type="match status" value="1"/>
</dbReference>
<dbReference type="Pfam" id="PF01619">
    <property type="entry name" value="Pro_dh"/>
    <property type="match status" value="1"/>
</dbReference>
<name>A0A4R1BJM2_9BACT</name>
<dbReference type="OrthoDB" id="1401444at2"/>
<dbReference type="EMBL" id="SJZI01000008">
    <property type="protein sequence ID" value="TCJ17521.1"/>
    <property type="molecule type" value="Genomic_DNA"/>
</dbReference>
<reference evidence="3 4" key="1">
    <citation type="submission" date="2019-03" db="EMBL/GenBank/DDBJ databases">
        <authorList>
            <person name="Kim M.K.M."/>
        </authorList>
    </citation>
    <scope>NUCLEOTIDE SEQUENCE [LARGE SCALE GENOMIC DNA]</scope>
    <source>
        <strain evidence="3 4">17J68-12</strain>
    </source>
</reference>
<evidence type="ECO:0000313" key="4">
    <source>
        <dbReference type="Proteomes" id="UP000295334"/>
    </source>
</evidence>
<evidence type="ECO:0000313" key="3">
    <source>
        <dbReference type="EMBL" id="TCJ17521.1"/>
    </source>
</evidence>
<sequence length="407" mass="45974">MNSPLSFDNTTIAFASKSDKELKQAHWLFGIMGKPWLVQLGTRLAPWSIRVGLPVKGIIRSTIFRQFVGGETLEETARVANKLAEANVQVILDYGVEGKEGEESFEHACQEFIRVIDYAATQPNIPYMSIKVTGFARFALLEKIDDLMEKTPAPSLVKKYEAALAQLPASEQEEWRRVTERMLRICEAAVRGRIGVLVDAEETWIQDPVDALTMIMMDRYNRGTVVLFNTIQLYRHDRLAFLKDSFKAAQERGFTLGAKLVRGAYMEKERRRAAEKGYASPIQPSKEATDRDYNDAVYFCIEHLDNISVIIASHNERSNLLGVELLEKRGLPHNHPHVHFSQLYGMSDNITYNLAAAGCSVSKYLPFGPIGDVVPYLMRRAQENTSVGGQTGRELMLLKKEMQRRGL</sequence>
<keyword evidence="4" id="KW-1185">Reference proteome</keyword>
<dbReference type="GO" id="GO:0010133">
    <property type="term" value="P:L-proline catabolic process to L-glutamate"/>
    <property type="evidence" value="ECO:0007669"/>
    <property type="project" value="TreeGrafter"/>
</dbReference>
<dbReference type="InterPro" id="IPR029041">
    <property type="entry name" value="FAD-linked_oxidoreductase-like"/>
</dbReference>
<proteinExistence type="predicted"/>
<evidence type="ECO:0000256" key="1">
    <source>
        <dbReference type="ARBA" id="ARBA00023002"/>
    </source>
</evidence>
<gene>
    <name evidence="3" type="ORF">EPD60_04845</name>
</gene>